<dbReference type="PANTHER" id="PTHR43700">
    <property type="entry name" value="PHOSPHORIBOSYLAMINOIMIDAZOLE-SUCCINOCARBOXAMIDE SYNTHASE"/>
    <property type="match status" value="1"/>
</dbReference>
<keyword evidence="8" id="KW-0067">ATP-binding</keyword>
<dbReference type="GO" id="GO:0006189">
    <property type="term" value="P:'de novo' IMP biosynthetic process"/>
    <property type="evidence" value="ECO:0007669"/>
    <property type="project" value="UniProtKB-UniPathway"/>
</dbReference>
<dbReference type="InterPro" id="IPR028923">
    <property type="entry name" value="SAICAR_synt/ADE2_N"/>
</dbReference>
<dbReference type="Proteomes" id="UP000265631">
    <property type="component" value="Unassembled WGS sequence"/>
</dbReference>
<keyword evidence="7" id="KW-0658">Purine biosynthesis</keyword>
<evidence type="ECO:0000259" key="10">
    <source>
        <dbReference type="Pfam" id="PF01259"/>
    </source>
</evidence>
<keyword evidence="5" id="KW-0436">Ligase</keyword>
<dbReference type="UniPathway" id="UPA00074">
    <property type="reaction ID" value="UER00131"/>
</dbReference>
<comment type="similarity">
    <text evidence="2">Belongs to the SAICAR synthetase family.</text>
</comment>
<dbReference type="Gene3D" id="3.30.470.20">
    <property type="entry name" value="ATP-grasp fold, B domain"/>
    <property type="match status" value="1"/>
</dbReference>
<keyword evidence="12" id="KW-1185">Reference proteome</keyword>
<evidence type="ECO:0000256" key="3">
    <source>
        <dbReference type="ARBA" id="ARBA00012217"/>
    </source>
</evidence>
<dbReference type="HAMAP" id="MF_00137">
    <property type="entry name" value="SAICAR_synth"/>
    <property type="match status" value="1"/>
</dbReference>
<dbReference type="GO" id="GO:0005524">
    <property type="term" value="F:ATP binding"/>
    <property type="evidence" value="ECO:0007669"/>
    <property type="project" value="UniProtKB-KW"/>
</dbReference>
<dbReference type="FunFam" id="3.30.470.20:FF:000015">
    <property type="entry name" value="Phosphoribosylaminoimidazole-succinocarboxamide synthase"/>
    <property type="match status" value="1"/>
</dbReference>
<dbReference type="AlphaFoldDB" id="A0A395MH99"/>
<evidence type="ECO:0000256" key="7">
    <source>
        <dbReference type="ARBA" id="ARBA00022755"/>
    </source>
</evidence>
<evidence type="ECO:0000256" key="1">
    <source>
        <dbReference type="ARBA" id="ARBA00004672"/>
    </source>
</evidence>
<gene>
    <name evidence="11" type="ORF">FIE12Z_9231</name>
</gene>
<evidence type="ECO:0000256" key="6">
    <source>
        <dbReference type="ARBA" id="ARBA00022741"/>
    </source>
</evidence>
<dbReference type="NCBIfam" id="TIGR00081">
    <property type="entry name" value="purC"/>
    <property type="match status" value="1"/>
</dbReference>
<accession>A0A395MH99</accession>
<evidence type="ECO:0000256" key="5">
    <source>
        <dbReference type="ARBA" id="ARBA00022598"/>
    </source>
</evidence>
<feature type="domain" description="SAICAR synthetase/ADE2 N-terminal" evidence="10">
    <location>
        <begin position="15"/>
        <end position="290"/>
    </location>
</feature>
<keyword evidence="6" id="KW-0547">Nucleotide-binding</keyword>
<protein>
    <recommendedName>
        <fullName evidence="4">Phosphoribosylaminoimidazole-succinocarboxamide synthase</fullName>
        <ecNumber evidence="3">6.3.2.6</ecNumber>
    </recommendedName>
    <alternativeName>
        <fullName evidence="9">SAICAR synthetase</fullName>
    </alternativeName>
</protein>
<evidence type="ECO:0000313" key="12">
    <source>
        <dbReference type="Proteomes" id="UP000265631"/>
    </source>
</evidence>
<dbReference type="SUPFAM" id="SSF56104">
    <property type="entry name" value="SAICAR synthase-like"/>
    <property type="match status" value="1"/>
</dbReference>
<evidence type="ECO:0000313" key="11">
    <source>
        <dbReference type="EMBL" id="RFN46509.1"/>
    </source>
</evidence>
<dbReference type="Gene3D" id="3.30.200.20">
    <property type="entry name" value="Phosphorylase Kinase, domain 1"/>
    <property type="match status" value="1"/>
</dbReference>
<evidence type="ECO:0000256" key="9">
    <source>
        <dbReference type="ARBA" id="ARBA00030409"/>
    </source>
</evidence>
<dbReference type="EC" id="6.3.2.6" evidence="3"/>
<sequence length="322" mass="36268">MSALTEISLPSFQKIASGKVRDLFELPDKDTLLFVASDRVSAYDAVLKNAIPDKGKILTILSAHWFKVLTERIPDLRTHFISLDVPEGVSAEEAQIIKNRSMVVKKLSVIKIESIVYGLPPMSEAPRKVICWTRGYLTGSAYKEYKKNGTVHGITVEPGMEEASKFKQPLWTPSTKADAGEHDENIHPDDAWKEVGDRETADRVKELSLKIYEEASKYAEERGILLADTKFEFAKDGEGNIYLVDEVLTPDSSRFWPAAGYMPGRDQDSFDKQFIRNWLTKEGLKGKEGVELPQDIVQATSDRYREAFLMLTGKKFEDALSQ</sequence>
<name>A0A395MH99_9HYPO</name>
<dbReference type="CDD" id="cd01414">
    <property type="entry name" value="SAICAR_synt_Sc"/>
    <property type="match status" value="1"/>
</dbReference>
<dbReference type="GO" id="GO:0005737">
    <property type="term" value="C:cytoplasm"/>
    <property type="evidence" value="ECO:0007669"/>
    <property type="project" value="TreeGrafter"/>
</dbReference>
<evidence type="ECO:0000256" key="4">
    <source>
        <dbReference type="ARBA" id="ARBA00016460"/>
    </source>
</evidence>
<evidence type="ECO:0000256" key="8">
    <source>
        <dbReference type="ARBA" id="ARBA00022840"/>
    </source>
</evidence>
<comment type="pathway">
    <text evidence="1">Purine metabolism; IMP biosynthesis via de novo pathway; 5-amino-1-(5-phospho-D-ribosyl)imidazole-4-carboxamide from 5-amino-1-(5-phospho-D-ribosyl)imidazole-4-carboxylate: step 1/2.</text>
</comment>
<organism evidence="11 12">
    <name type="scientific">Fusarium flagelliforme</name>
    <dbReference type="NCBI Taxonomy" id="2675880"/>
    <lineage>
        <taxon>Eukaryota</taxon>
        <taxon>Fungi</taxon>
        <taxon>Dikarya</taxon>
        <taxon>Ascomycota</taxon>
        <taxon>Pezizomycotina</taxon>
        <taxon>Sordariomycetes</taxon>
        <taxon>Hypocreomycetidae</taxon>
        <taxon>Hypocreales</taxon>
        <taxon>Nectriaceae</taxon>
        <taxon>Fusarium</taxon>
        <taxon>Fusarium incarnatum-equiseti species complex</taxon>
    </lineage>
</organism>
<dbReference type="EMBL" id="PXXK01000294">
    <property type="protein sequence ID" value="RFN46509.1"/>
    <property type="molecule type" value="Genomic_DNA"/>
</dbReference>
<dbReference type="InterPro" id="IPR001636">
    <property type="entry name" value="SAICAR_synth"/>
</dbReference>
<dbReference type="STRING" id="2594813.A0A395MH99"/>
<dbReference type="Pfam" id="PF01259">
    <property type="entry name" value="SAICAR_synt"/>
    <property type="match status" value="1"/>
</dbReference>
<reference evidence="11 12" key="1">
    <citation type="journal article" date="2018" name="PLoS Pathog.">
        <title>Evolution of structural diversity of trichothecenes, a family of toxins produced by plant pathogenic and entomopathogenic fungi.</title>
        <authorList>
            <person name="Proctor R.H."/>
            <person name="McCormick S.P."/>
            <person name="Kim H.S."/>
            <person name="Cardoza R.E."/>
            <person name="Stanley A.M."/>
            <person name="Lindo L."/>
            <person name="Kelly A."/>
            <person name="Brown D.W."/>
            <person name="Lee T."/>
            <person name="Vaughan M.M."/>
            <person name="Alexander N.J."/>
            <person name="Busman M."/>
            <person name="Gutierrez S."/>
        </authorList>
    </citation>
    <scope>NUCLEOTIDE SEQUENCE [LARGE SCALE GENOMIC DNA]</scope>
    <source>
        <strain evidence="11 12">NRRL 13405</strain>
    </source>
</reference>
<proteinExistence type="inferred from homology"/>
<dbReference type="GO" id="GO:0004639">
    <property type="term" value="F:phosphoribosylaminoimidazolesuccinocarboxamide synthase activity"/>
    <property type="evidence" value="ECO:0007669"/>
    <property type="project" value="UniProtKB-EC"/>
</dbReference>
<comment type="caution">
    <text evidence="11">The sequence shown here is derived from an EMBL/GenBank/DDBJ whole genome shotgun (WGS) entry which is preliminary data.</text>
</comment>
<evidence type="ECO:0000256" key="2">
    <source>
        <dbReference type="ARBA" id="ARBA00010190"/>
    </source>
</evidence>
<dbReference type="PANTHER" id="PTHR43700:SF1">
    <property type="entry name" value="PHOSPHORIBOSYLAMINOIMIDAZOLE-SUCCINOCARBOXAMIDE SYNTHASE"/>
    <property type="match status" value="1"/>
</dbReference>